<feature type="transmembrane region" description="Helical" evidence="1">
    <location>
        <begin position="473"/>
        <end position="497"/>
    </location>
</feature>
<gene>
    <name evidence="2" type="ORF">PeribacterD1_0242</name>
</gene>
<evidence type="ECO:0000256" key="1">
    <source>
        <dbReference type="SAM" id="Phobius"/>
    </source>
</evidence>
<evidence type="ECO:0000313" key="2">
    <source>
        <dbReference type="EMBL" id="ALM12941.1"/>
    </source>
</evidence>
<evidence type="ECO:0000313" key="3">
    <source>
        <dbReference type="Proteomes" id="UP000069135"/>
    </source>
</evidence>
<dbReference type="AlphaFoldDB" id="A0A0S1SU66"/>
<accession>A0A0S1SN38</accession>
<accession>A0A0S1SAI3</accession>
<accession>A0A0S1SU66</accession>
<keyword evidence="1" id="KW-0472">Membrane</keyword>
<dbReference type="STRING" id="1735162.PeribacterB2_0242"/>
<reference evidence="2 3" key="2">
    <citation type="journal article" date="2016" name="PeerJ">
        <title>Analysis of five complete genome sequences for members of the class Peribacteria in the recently recognized Peregrinibacteria bacterial phylum.</title>
        <authorList>
            <person name="Anantharaman K."/>
            <person name="Brown C.T."/>
            <person name="Burstein D."/>
            <person name="Castelle C.J."/>
            <person name="Probst A.J."/>
            <person name="Thomas B.C."/>
            <person name="Williams K.H."/>
            <person name="Banfield J.F."/>
        </authorList>
    </citation>
    <scope>NUCLEOTIDE SEQUENCE [LARGE SCALE GENOMIC DNA]</scope>
    <source>
        <strain evidence="2">RIFOXYD1_FULL_PER-ii_59_16</strain>
    </source>
</reference>
<keyword evidence="1" id="KW-0812">Transmembrane</keyword>
<organism evidence="2 3">
    <name type="scientific">Candidatus Peribacter riflensis</name>
    <dbReference type="NCBI Taxonomy" id="1735162"/>
    <lineage>
        <taxon>Bacteria</taxon>
        <taxon>Candidatus Peregrinibacteriota</taxon>
        <taxon>Candidatus Peribacteria</taxon>
        <taxon>Candidatus Peribacterales</taxon>
        <taxon>Candidatus Peribacteraceae</taxon>
        <taxon>Candidatus Peribacter</taxon>
    </lineage>
</organism>
<reference evidence="3" key="1">
    <citation type="submission" date="2015-10" db="EMBL/GenBank/DDBJ databases">
        <title>Analysis of five complete genome sequences for members of the class Peribacteria in the recently recognized Peregrinibacteria bacterial phylum.</title>
        <authorList>
            <person name="Anantharaman K."/>
            <person name="Brown C.T."/>
            <person name="Burstein D."/>
            <person name="Castelle C.J."/>
            <person name="Probst A.J."/>
            <person name="Thomas B.C."/>
            <person name="Williams K.H."/>
            <person name="Banfield J.F."/>
        </authorList>
    </citation>
    <scope>NUCLEOTIDE SEQUENCE [LARGE SCALE GENOMIC DNA]</scope>
</reference>
<protein>
    <submittedName>
        <fullName evidence="2">Uncharacterized protein</fullName>
    </submittedName>
</protein>
<keyword evidence="1" id="KW-1133">Transmembrane helix</keyword>
<proteinExistence type="predicted"/>
<name>A0A0S1SU66_9BACT</name>
<accession>A0A0S1SUG1</accession>
<dbReference type="EMBL" id="CP013065">
    <property type="protein sequence ID" value="ALM12941.1"/>
    <property type="molecule type" value="Genomic_DNA"/>
</dbReference>
<dbReference type="KEGG" id="prf:PeribacterA2_0242"/>
<dbReference type="Proteomes" id="UP000069135">
    <property type="component" value="Chromosome"/>
</dbReference>
<sequence length="523" mass="57832">MGSGFANVVCMGLPAAPLLYRPACWVYAKRKHEDIKIAYDQCTKDSLHLDGVPLEEHQRVFQREINQPTVELIDQPGEQEFIKAFHMVIRDRLANIPHLLTEERYAQYCFTVMVEACKNSAAKEENARNGAEKILANYHPFDTAGNRLPDAAERILHMRQISITYGKMLAERERQEGESQITGAIVGASIALLFTYGPLAPIIGGIAWTGRRLWCRHKEAQVHIEVNERNELVGKEGQPIYNPTTYRSDVVSLYRNGDFVTQAEDEAKRKEWREEEGVKSWLKSIVIPAESVQRCRTGAIKTPRGLALETAPRVQEQLKNQRIEHRPPVNTSKVREIEMQIEAETEDLKNLRAQRSPSKDALDQCAARLKELRKALSAEKNPKPRSGPDGVILPLTIEEIGKNVDAGKAFAIAVVETFQANAKQGWVRKKTGEALAPVGSAFKEAAIDVVVKPVIVGGLSVGGVFLAGKLIGVLGGITVSTPVTLTIGGAVGIYALVRMAASAIKDFKWGKGAHTEKKEPDKK</sequence>
<accession>A0A0S1SLL7</accession>